<dbReference type="Proteomes" id="UP001597151">
    <property type="component" value="Unassembled WGS sequence"/>
</dbReference>
<evidence type="ECO:0008006" key="3">
    <source>
        <dbReference type="Google" id="ProtNLM"/>
    </source>
</evidence>
<organism evidence="1 2">
    <name type="scientific">Seohaeicola saemankumensis</name>
    <dbReference type="NCBI Taxonomy" id="481181"/>
    <lineage>
        <taxon>Bacteria</taxon>
        <taxon>Pseudomonadati</taxon>
        <taxon>Pseudomonadota</taxon>
        <taxon>Alphaproteobacteria</taxon>
        <taxon>Rhodobacterales</taxon>
        <taxon>Roseobacteraceae</taxon>
        <taxon>Seohaeicola</taxon>
    </lineage>
</organism>
<dbReference type="EMBL" id="JBHTKR010000004">
    <property type="protein sequence ID" value="MFD1195193.1"/>
    <property type="molecule type" value="Genomic_DNA"/>
</dbReference>
<comment type="caution">
    <text evidence="1">The sequence shown here is derived from an EMBL/GenBank/DDBJ whole genome shotgun (WGS) entry which is preliminary data.</text>
</comment>
<evidence type="ECO:0000313" key="2">
    <source>
        <dbReference type="Proteomes" id="UP001597151"/>
    </source>
</evidence>
<dbReference type="RefSeq" id="WP_380791633.1">
    <property type="nucleotide sequence ID" value="NZ_JBHTKR010000004.1"/>
</dbReference>
<gene>
    <name evidence="1" type="ORF">ACFQ3C_10970</name>
</gene>
<accession>A0ABW3TE12</accession>
<sequence length="352" mass="37401">MIGLKNATFCGATLFAALLTGHLMRSSPVAELRYPAKAQGEARDVNQVPAATSATGDLDSGITDMELTSVAFTSASVKSVVSPGPDQDTIVSRRAFTAGARDNLLSSADEHRVEARFASTGSPADAPCNVSMTARPLAAAMVQLDLTAECEPDTPVTLHHNGMMISQITDSKGNLTLQMPALSRMAVFLADFESGKSVMARAEITSLDIYDRVVVQWEGPGNIQIHAFEFGADYADEGHVWEAAPRNMEDAALGRGGFLTKHGKPLPDQDLRAQVYTFPSATVSRTGDVVLTIETEVTAETCSRRIEAQTLQVSGGGALSVTDLTLDMPACDAIGDFLVLKNLLQDLKIAQN</sequence>
<protein>
    <recommendedName>
        <fullName evidence="3">Translocase</fullName>
    </recommendedName>
</protein>
<name>A0ABW3TE12_9RHOB</name>
<evidence type="ECO:0000313" key="1">
    <source>
        <dbReference type="EMBL" id="MFD1195193.1"/>
    </source>
</evidence>
<keyword evidence="2" id="KW-1185">Reference proteome</keyword>
<reference evidence="2" key="1">
    <citation type="journal article" date="2019" name="Int. J. Syst. Evol. Microbiol.">
        <title>The Global Catalogue of Microorganisms (GCM) 10K type strain sequencing project: providing services to taxonomists for standard genome sequencing and annotation.</title>
        <authorList>
            <consortium name="The Broad Institute Genomics Platform"/>
            <consortium name="The Broad Institute Genome Sequencing Center for Infectious Disease"/>
            <person name="Wu L."/>
            <person name="Ma J."/>
        </authorList>
    </citation>
    <scope>NUCLEOTIDE SEQUENCE [LARGE SCALE GENOMIC DNA]</scope>
    <source>
        <strain evidence="2">CCUG 55328</strain>
    </source>
</reference>
<proteinExistence type="predicted"/>